<dbReference type="Proteomes" id="UP000271925">
    <property type="component" value="Unassembled WGS sequence"/>
</dbReference>
<dbReference type="RefSeq" id="WP_124869171.1">
    <property type="nucleotide sequence ID" value="NZ_RQJO01000007.1"/>
</dbReference>
<protein>
    <submittedName>
        <fullName evidence="1">Uncharacterized protein</fullName>
    </submittedName>
</protein>
<organism evidence="1 2">
    <name type="scientific">Larkinella rosea</name>
    <dbReference type="NCBI Taxonomy" id="2025312"/>
    <lineage>
        <taxon>Bacteria</taxon>
        <taxon>Pseudomonadati</taxon>
        <taxon>Bacteroidota</taxon>
        <taxon>Cytophagia</taxon>
        <taxon>Cytophagales</taxon>
        <taxon>Spirosomataceae</taxon>
        <taxon>Larkinella</taxon>
    </lineage>
</organism>
<dbReference type="EMBL" id="RQJO01000007">
    <property type="protein sequence ID" value="RRB06369.1"/>
    <property type="molecule type" value="Genomic_DNA"/>
</dbReference>
<proteinExistence type="predicted"/>
<evidence type="ECO:0000313" key="2">
    <source>
        <dbReference type="Proteomes" id="UP000271925"/>
    </source>
</evidence>
<dbReference type="AlphaFoldDB" id="A0A3P1BZL4"/>
<comment type="caution">
    <text evidence="1">The sequence shown here is derived from an EMBL/GenBank/DDBJ whole genome shotgun (WGS) entry which is preliminary data.</text>
</comment>
<evidence type="ECO:0000313" key="1">
    <source>
        <dbReference type="EMBL" id="RRB06369.1"/>
    </source>
</evidence>
<accession>A0A3P1BZL4</accession>
<gene>
    <name evidence="1" type="ORF">EHT25_00765</name>
</gene>
<dbReference type="OrthoDB" id="943262at2"/>
<sequence length="81" mass="9687">MTPIDDLLKAPNLREWLDELENSWQEEQRRRHQFWADVDESQKVEFILGEIVHHSPVYGRHWMASTNLLGYLIPYVRAIPT</sequence>
<keyword evidence="2" id="KW-1185">Reference proteome</keyword>
<name>A0A3P1BZL4_9BACT</name>
<reference evidence="1 2" key="1">
    <citation type="submission" date="2018-11" db="EMBL/GenBank/DDBJ databases">
        <authorList>
            <person name="Zhou Z."/>
            <person name="Wang G."/>
        </authorList>
    </citation>
    <scope>NUCLEOTIDE SEQUENCE [LARGE SCALE GENOMIC DNA]</scope>
    <source>
        <strain evidence="1 2">KCTC52004</strain>
    </source>
</reference>